<dbReference type="PATRIC" id="fig|66969.6.peg.1626"/>
<dbReference type="AlphaFoldDB" id="A0A0W1ADM2"/>
<dbReference type="EMBL" id="LNZB01000036">
    <property type="protein sequence ID" value="KTD79416.1"/>
    <property type="molecule type" value="Genomic_DNA"/>
</dbReference>
<evidence type="ECO:0000313" key="3">
    <source>
        <dbReference type="Proteomes" id="UP000054729"/>
    </source>
</evidence>
<reference evidence="2 3" key="1">
    <citation type="submission" date="2015-11" db="EMBL/GenBank/DDBJ databases">
        <title>Genomic analysis of 38 Legionella species identifies large and diverse effector repertoires.</title>
        <authorList>
            <person name="Burstein D."/>
            <person name="Amaro F."/>
            <person name="Zusman T."/>
            <person name="Lifshitz Z."/>
            <person name="Cohen O."/>
            <person name="Gilbert J.A."/>
            <person name="Pupko T."/>
            <person name="Shuman H.A."/>
            <person name="Segal G."/>
        </authorList>
    </citation>
    <scope>NUCLEOTIDE SEQUENCE [LARGE SCALE GENOMIC DNA]</scope>
    <source>
        <strain evidence="2 3">ATCC 51914</strain>
    </source>
</reference>
<sequence length="272" mass="30104">MKKIMLAIGLCFSIITSAYANDNSLDQLNLEVKKILAQFENNLTEAKLTFSNIEVDKERANSVALNAYYKKIGSQNIFELKLDNLSYNYGDGTAPTTIIKAGIGFDLTKVLSQSELNQLIPNASEFIENIAKEYTDLYGDAASVKSVVTSTSKDDEDNYIGMTALISGKIDLDKLPEYIERNSVFATEAGVSLSFNLKQGISIEAFIVSNPEYMGFDEDQEGLKELLDKLLAQDEEGLEFINDLATQLDGIASELVEYSNDLKAKFTQFLSK</sequence>
<evidence type="ECO:0000313" key="2">
    <source>
        <dbReference type="EMBL" id="KTD79416.1"/>
    </source>
</evidence>
<organism evidence="2 3">
    <name type="scientific">Legionella waltersii</name>
    <dbReference type="NCBI Taxonomy" id="66969"/>
    <lineage>
        <taxon>Bacteria</taxon>
        <taxon>Pseudomonadati</taxon>
        <taxon>Pseudomonadota</taxon>
        <taxon>Gammaproteobacteria</taxon>
        <taxon>Legionellales</taxon>
        <taxon>Legionellaceae</taxon>
        <taxon>Legionella</taxon>
    </lineage>
</organism>
<dbReference type="RefSeq" id="WP_058480180.1">
    <property type="nucleotide sequence ID" value="NZ_CAAAIQ010000023.1"/>
</dbReference>
<dbReference type="STRING" id="66969.Lwal_1488"/>
<keyword evidence="3" id="KW-1185">Reference proteome</keyword>
<gene>
    <name evidence="2" type="ORF">Lwal_1488</name>
</gene>
<comment type="caution">
    <text evidence="2">The sequence shown here is derived from an EMBL/GenBank/DDBJ whole genome shotgun (WGS) entry which is preliminary data.</text>
</comment>
<proteinExistence type="predicted"/>
<feature type="signal peptide" evidence="1">
    <location>
        <begin position="1"/>
        <end position="20"/>
    </location>
</feature>
<accession>A0A0W1ADM2</accession>
<name>A0A0W1ADM2_9GAMM</name>
<dbReference type="Proteomes" id="UP000054729">
    <property type="component" value="Unassembled WGS sequence"/>
</dbReference>
<protein>
    <submittedName>
        <fullName evidence="2">Uncharacterized protein</fullName>
    </submittedName>
</protein>
<feature type="chain" id="PRO_5006919667" evidence="1">
    <location>
        <begin position="21"/>
        <end position="272"/>
    </location>
</feature>
<dbReference type="OrthoDB" id="5644022at2"/>
<keyword evidence="1" id="KW-0732">Signal</keyword>
<evidence type="ECO:0000256" key="1">
    <source>
        <dbReference type="SAM" id="SignalP"/>
    </source>
</evidence>